<evidence type="ECO:0000259" key="1">
    <source>
        <dbReference type="Pfam" id="PF00004"/>
    </source>
</evidence>
<keyword evidence="3" id="KW-1185">Reference proteome</keyword>
<proteinExistence type="predicted"/>
<dbReference type="InterPro" id="IPR027417">
    <property type="entry name" value="P-loop_NTPase"/>
</dbReference>
<dbReference type="EMBL" id="JBBJUP010000008">
    <property type="protein sequence ID" value="MEJ8279732.1"/>
    <property type="molecule type" value="Genomic_DNA"/>
</dbReference>
<evidence type="ECO:0000313" key="2">
    <source>
        <dbReference type="EMBL" id="MEJ8279732.1"/>
    </source>
</evidence>
<dbReference type="GO" id="GO:0016301">
    <property type="term" value="F:kinase activity"/>
    <property type="evidence" value="ECO:0007669"/>
    <property type="project" value="UniProtKB-KW"/>
</dbReference>
<dbReference type="Pfam" id="PF00004">
    <property type="entry name" value="AAA"/>
    <property type="match status" value="1"/>
</dbReference>
<dbReference type="SUPFAM" id="SSF52540">
    <property type="entry name" value="P-loop containing nucleoside triphosphate hydrolases"/>
    <property type="match status" value="1"/>
</dbReference>
<evidence type="ECO:0000313" key="3">
    <source>
        <dbReference type="Proteomes" id="UP001364211"/>
    </source>
</evidence>
<organism evidence="2 3">
    <name type="scientific">Pseudonocardia spirodelae</name>
    <dbReference type="NCBI Taxonomy" id="3133431"/>
    <lineage>
        <taxon>Bacteria</taxon>
        <taxon>Bacillati</taxon>
        <taxon>Actinomycetota</taxon>
        <taxon>Actinomycetes</taxon>
        <taxon>Pseudonocardiales</taxon>
        <taxon>Pseudonocardiaceae</taxon>
        <taxon>Pseudonocardia</taxon>
    </lineage>
</organism>
<feature type="domain" description="ATPase AAA-type core" evidence="1">
    <location>
        <begin position="27"/>
        <end position="51"/>
    </location>
</feature>
<comment type="caution">
    <text evidence="2">The sequence shown here is derived from an EMBL/GenBank/DDBJ whole genome shotgun (WGS) entry which is preliminary data.</text>
</comment>
<reference evidence="2 3" key="1">
    <citation type="submission" date="2024-03" db="EMBL/GenBank/DDBJ databases">
        <title>Draft genome sequence of Pseudonocardia sp. DW16-2.</title>
        <authorList>
            <person name="Duangmal K."/>
        </authorList>
    </citation>
    <scope>NUCLEOTIDE SEQUENCE [LARGE SCALE GENOMIC DNA]</scope>
    <source>
        <strain evidence="2 3">DW16-2</strain>
    </source>
</reference>
<dbReference type="RefSeq" id="WP_340289882.1">
    <property type="nucleotide sequence ID" value="NZ_JBBJUP010000008.1"/>
</dbReference>
<keyword evidence="2" id="KW-0418">Kinase</keyword>
<name>A0ABU8T707_9PSEU</name>
<dbReference type="InterPro" id="IPR003959">
    <property type="entry name" value="ATPase_AAA_core"/>
</dbReference>
<dbReference type="Gene3D" id="3.40.50.300">
    <property type="entry name" value="P-loop containing nucleotide triphosphate hydrolases"/>
    <property type="match status" value="2"/>
</dbReference>
<keyword evidence="2" id="KW-0808">Transferase</keyword>
<accession>A0ABU8T707</accession>
<dbReference type="PANTHER" id="PTHR10285">
    <property type="entry name" value="URIDINE KINASE"/>
    <property type="match status" value="1"/>
</dbReference>
<sequence length="209" mass="22718">MAELTVADLVERARGLAARGPRTVLGVTGPPGAGKSTLARAVADALGPAVCALVPMDGFHLADATLRAWGRRDRKGACDTFDRDGYVALLRRLRAAEDEVVHAPDFDRTIDEPIGSAIPVPRTVPLVLTEGNYLLTAEDGWSRVAELLDESWYVELDPATRRDRLTLRHERHGKSHDDAVAWTLGSDEANAGVVTRGRERADLVVRVRP</sequence>
<protein>
    <submittedName>
        <fullName evidence="2">Nucleoside/nucleotide kinase family protein</fullName>
    </submittedName>
</protein>
<gene>
    <name evidence="2" type="ORF">WJX68_12385</name>
</gene>
<dbReference type="NCBIfam" id="NF006743">
    <property type="entry name" value="PRK09270.1-2"/>
    <property type="match status" value="1"/>
</dbReference>
<dbReference type="Proteomes" id="UP001364211">
    <property type="component" value="Unassembled WGS sequence"/>
</dbReference>